<evidence type="ECO:0000256" key="1">
    <source>
        <dbReference type="ARBA" id="ARBA00022729"/>
    </source>
</evidence>
<dbReference type="InterPro" id="IPR050975">
    <property type="entry name" value="Sleep_regulator"/>
</dbReference>
<dbReference type="EMBL" id="IAAA01002318">
    <property type="protein sequence ID" value="LAA00821.1"/>
    <property type="molecule type" value="mRNA"/>
</dbReference>
<protein>
    <recommendedName>
        <fullName evidence="5">Protein sleepless</fullName>
    </recommendedName>
</protein>
<evidence type="ECO:0000313" key="4">
    <source>
        <dbReference type="EMBL" id="LAA00832.1"/>
    </source>
</evidence>
<sequence>MYLKNNLLTIFLVITLMSNSAFCLKCQVCNSAEPGQEDCFTVEPKDTKYLMNCEGPMNVTCRTQEQWVDFEVLKQVPDKRVIRQCASTEFDPSRACYYRTGFGGKTSVCNCLGDGCNSAGRTASALLMTIGALLLLKMFH</sequence>
<proteinExistence type="evidence at transcript level"/>
<dbReference type="OrthoDB" id="6496929at2759"/>
<dbReference type="PANTHER" id="PTHR33562:SF14">
    <property type="entry name" value="PROTEIN QUIVER"/>
    <property type="match status" value="1"/>
</dbReference>
<name>A0A2L2XXV9_PARTP</name>
<reference evidence="4" key="1">
    <citation type="journal article" date="2016" name="Mol. Ecol. Resour.">
        <title>Evaluation of the impact of RNA preservation methods of spiders for de novo transcriptome assembly.</title>
        <authorList>
            <person name="Kono N."/>
            <person name="Nakamura H."/>
            <person name="Ito Y."/>
            <person name="Tomita M."/>
            <person name="Arakawa K."/>
        </authorList>
    </citation>
    <scope>NUCLEOTIDE SEQUENCE</scope>
    <source>
        <tissue evidence="4">Whole body</tissue>
    </source>
</reference>
<dbReference type="Pfam" id="PF17064">
    <property type="entry name" value="QVR"/>
    <property type="match status" value="1"/>
</dbReference>
<keyword evidence="1 3" id="KW-0732">Signal</keyword>
<dbReference type="AlphaFoldDB" id="A0A2L2XXV9"/>
<feature type="chain" id="PRO_5014562182" description="Protein sleepless" evidence="3">
    <location>
        <begin position="24"/>
        <end position="140"/>
    </location>
</feature>
<evidence type="ECO:0000256" key="2">
    <source>
        <dbReference type="ARBA" id="ARBA00023180"/>
    </source>
</evidence>
<dbReference type="EMBL" id="IAAA01002316">
    <property type="protein sequence ID" value="LAA00815.1"/>
    <property type="molecule type" value="mRNA"/>
</dbReference>
<dbReference type="PANTHER" id="PTHR33562">
    <property type="entry name" value="ATILLA, ISOFORM B-RELATED-RELATED"/>
    <property type="match status" value="1"/>
</dbReference>
<dbReference type="GO" id="GO:0032222">
    <property type="term" value="P:regulation of synaptic transmission, cholinergic"/>
    <property type="evidence" value="ECO:0007669"/>
    <property type="project" value="InterPro"/>
</dbReference>
<dbReference type="GO" id="GO:0030431">
    <property type="term" value="P:sleep"/>
    <property type="evidence" value="ECO:0007669"/>
    <property type="project" value="InterPro"/>
</dbReference>
<dbReference type="EMBL" id="IAAA01002321">
    <property type="protein sequence ID" value="LAA00837.1"/>
    <property type="molecule type" value="mRNA"/>
</dbReference>
<organism evidence="4">
    <name type="scientific">Parasteatoda tepidariorum</name>
    <name type="common">Common house spider</name>
    <name type="synonym">Achaearanea tepidariorum</name>
    <dbReference type="NCBI Taxonomy" id="114398"/>
    <lineage>
        <taxon>Eukaryota</taxon>
        <taxon>Metazoa</taxon>
        <taxon>Ecdysozoa</taxon>
        <taxon>Arthropoda</taxon>
        <taxon>Chelicerata</taxon>
        <taxon>Arachnida</taxon>
        <taxon>Araneae</taxon>
        <taxon>Araneomorphae</taxon>
        <taxon>Entelegynae</taxon>
        <taxon>Araneoidea</taxon>
        <taxon>Theridiidae</taxon>
        <taxon>Parasteatoda</taxon>
    </lineage>
</organism>
<dbReference type="InterPro" id="IPR031424">
    <property type="entry name" value="QVR-like"/>
</dbReference>
<evidence type="ECO:0008006" key="5">
    <source>
        <dbReference type="Google" id="ProtNLM"/>
    </source>
</evidence>
<accession>A0A2L2XXV9</accession>
<dbReference type="EMBL" id="IAAA01002317">
    <property type="protein sequence ID" value="LAA00819.1"/>
    <property type="molecule type" value="mRNA"/>
</dbReference>
<dbReference type="EMBL" id="IAAA01002320">
    <property type="protein sequence ID" value="LAA00832.1"/>
    <property type="molecule type" value="mRNA"/>
</dbReference>
<evidence type="ECO:0000256" key="3">
    <source>
        <dbReference type="SAM" id="SignalP"/>
    </source>
</evidence>
<keyword evidence="2" id="KW-0325">Glycoprotein</keyword>
<dbReference type="CDD" id="cd00117">
    <property type="entry name" value="TFP"/>
    <property type="match status" value="1"/>
</dbReference>
<dbReference type="EMBL" id="IAAA01002319">
    <property type="protein sequence ID" value="LAA00825.1"/>
    <property type="molecule type" value="mRNA"/>
</dbReference>
<feature type="signal peptide" evidence="3">
    <location>
        <begin position="1"/>
        <end position="23"/>
    </location>
</feature>